<proteinExistence type="predicted"/>
<dbReference type="HOGENOM" id="CLU_2557138_0_0_9"/>
<dbReference type="Proteomes" id="UP000010802">
    <property type="component" value="Chromosome"/>
</dbReference>
<evidence type="ECO:0000313" key="2">
    <source>
        <dbReference type="Proteomes" id="UP000010802"/>
    </source>
</evidence>
<dbReference type="OrthoDB" id="2492750at2"/>
<dbReference type="RefSeq" id="WP_023211631.1">
    <property type="nucleotide sequence ID" value="NC_015519.1"/>
</dbReference>
<name>U4QLB4_TEPAE</name>
<reference evidence="2" key="1">
    <citation type="journal article" date="2013" name="Genome Announc.">
        <title>First genome sequence of a syntrophic acetate-oxidizing bacterium, Tepidanaerobacter acetatoxydans strain Re1.</title>
        <authorList>
            <person name="Manzoor S."/>
            <person name="Bongcam-Rudloff E."/>
            <person name="Schnurer A."/>
            <person name="Muller B."/>
        </authorList>
    </citation>
    <scope>NUCLEOTIDE SEQUENCE [LARGE SCALE GENOMIC DNA]</scope>
    <source>
        <strain evidence="2">Re1</strain>
    </source>
</reference>
<evidence type="ECO:0000313" key="1">
    <source>
        <dbReference type="EMBL" id="CDI41031.1"/>
    </source>
</evidence>
<organism evidence="1 2">
    <name type="scientific">Tepidanaerobacter acetatoxydans (strain DSM 21804 / JCM 16047 / Re1)</name>
    <dbReference type="NCBI Taxonomy" id="1209989"/>
    <lineage>
        <taxon>Bacteria</taxon>
        <taxon>Bacillati</taxon>
        <taxon>Bacillota</taxon>
        <taxon>Clostridia</taxon>
        <taxon>Thermosediminibacterales</taxon>
        <taxon>Tepidanaerobacteraceae</taxon>
        <taxon>Tepidanaerobacter</taxon>
    </lineage>
</organism>
<dbReference type="AlphaFoldDB" id="U4QLB4"/>
<gene>
    <name evidence="1" type="ordered locus">TEPIRE1_2567</name>
</gene>
<dbReference type="eggNOG" id="COG5421">
    <property type="taxonomic scope" value="Bacteria"/>
</dbReference>
<dbReference type="EMBL" id="HF563609">
    <property type="protein sequence ID" value="CDI41031.1"/>
    <property type="molecule type" value="Genomic_DNA"/>
</dbReference>
<dbReference type="KEGG" id="tae:TepiRe1_2567"/>
<sequence>MQKAKGYRQSQLFALITNYFNKTPVDILREYKNKNSVEISFGFLKDTVFPNEIFKKKPSRIEILTYVMLLALSFFSDGTSTS</sequence>
<accession>U4QLB4</accession>
<keyword evidence="2" id="KW-1185">Reference proteome</keyword>
<protein>
    <submittedName>
        <fullName evidence="1">Uncharacterized protein</fullName>
    </submittedName>
</protein>